<sequence length="127" mass="14103">MTLYCTGSCASHASGSVKPTREICYLELGEAGQMGKCRARSRRVAPVEFYPVAMFEKASEAVLNLQKSIAIPMGGADIPDWLENTRHIVANPGERFRYFELVSGTGRAFLPSDKYTAQIRSQYYEKG</sequence>
<accession>A0ABD3GFJ0</accession>
<dbReference type="EMBL" id="JBJQOH010000008">
    <property type="protein sequence ID" value="KAL3676661.1"/>
    <property type="molecule type" value="Genomic_DNA"/>
</dbReference>
<dbReference type="AlphaFoldDB" id="A0ABD3GFJ0"/>
<reference evidence="1 2" key="1">
    <citation type="submission" date="2024-09" db="EMBL/GenBank/DDBJ databases">
        <title>Chromosome-scale assembly of Riccia sorocarpa.</title>
        <authorList>
            <person name="Paukszto L."/>
        </authorList>
    </citation>
    <scope>NUCLEOTIDE SEQUENCE [LARGE SCALE GENOMIC DNA]</scope>
    <source>
        <strain evidence="1">LP-2024</strain>
        <tissue evidence="1">Aerial parts of the thallus</tissue>
    </source>
</reference>
<proteinExistence type="predicted"/>
<dbReference type="Proteomes" id="UP001633002">
    <property type="component" value="Unassembled WGS sequence"/>
</dbReference>
<organism evidence="1 2">
    <name type="scientific">Riccia sorocarpa</name>
    <dbReference type="NCBI Taxonomy" id="122646"/>
    <lineage>
        <taxon>Eukaryota</taxon>
        <taxon>Viridiplantae</taxon>
        <taxon>Streptophyta</taxon>
        <taxon>Embryophyta</taxon>
        <taxon>Marchantiophyta</taxon>
        <taxon>Marchantiopsida</taxon>
        <taxon>Marchantiidae</taxon>
        <taxon>Marchantiales</taxon>
        <taxon>Ricciaceae</taxon>
        <taxon>Riccia</taxon>
    </lineage>
</organism>
<comment type="caution">
    <text evidence="1">The sequence shown here is derived from an EMBL/GenBank/DDBJ whole genome shotgun (WGS) entry which is preliminary data.</text>
</comment>
<keyword evidence="2" id="KW-1185">Reference proteome</keyword>
<evidence type="ECO:0000313" key="1">
    <source>
        <dbReference type="EMBL" id="KAL3676661.1"/>
    </source>
</evidence>
<name>A0ABD3GFJ0_9MARC</name>
<protein>
    <submittedName>
        <fullName evidence="1">Uncharacterized protein</fullName>
    </submittedName>
</protein>
<gene>
    <name evidence="1" type="ORF">R1sor_026609</name>
</gene>
<evidence type="ECO:0000313" key="2">
    <source>
        <dbReference type="Proteomes" id="UP001633002"/>
    </source>
</evidence>